<reference evidence="1" key="1">
    <citation type="journal article" date="2015" name="Nature">
        <title>Complex archaea that bridge the gap between prokaryotes and eukaryotes.</title>
        <authorList>
            <person name="Spang A."/>
            <person name="Saw J.H."/>
            <person name="Jorgensen S.L."/>
            <person name="Zaremba-Niedzwiedzka K."/>
            <person name="Martijn J."/>
            <person name="Lind A.E."/>
            <person name="van Eijk R."/>
            <person name="Schleper C."/>
            <person name="Guy L."/>
            <person name="Ettema T.J."/>
        </authorList>
    </citation>
    <scope>NUCLEOTIDE SEQUENCE</scope>
</reference>
<dbReference type="AlphaFoldDB" id="A0A0F9R4K6"/>
<organism evidence="1">
    <name type="scientific">marine sediment metagenome</name>
    <dbReference type="NCBI Taxonomy" id="412755"/>
    <lineage>
        <taxon>unclassified sequences</taxon>
        <taxon>metagenomes</taxon>
        <taxon>ecological metagenomes</taxon>
    </lineage>
</organism>
<name>A0A0F9R4K6_9ZZZZ</name>
<accession>A0A0F9R4K6</accession>
<proteinExistence type="predicted"/>
<gene>
    <name evidence="1" type="ORF">LCGC14_0695500</name>
</gene>
<comment type="caution">
    <text evidence="1">The sequence shown here is derived from an EMBL/GenBank/DDBJ whole genome shotgun (WGS) entry which is preliminary data.</text>
</comment>
<protein>
    <submittedName>
        <fullName evidence="1">Uncharacterized protein</fullName>
    </submittedName>
</protein>
<evidence type="ECO:0000313" key="1">
    <source>
        <dbReference type="EMBL" id="KKN44202.1"/>
    </source>
</evidence>
<sequence length="137" mass="15984">MSNDQKNIEQHELEKIRMKKMKAMMEAKKRQERVVSISEKIEYVLKIVLASDAYSYLNKIRNKEPNVYQAIHNELISPEVIQNIDYLLTIIQQRGGIQKKIPLDAIIMLERKVKGIRSKIKVQRGDDIMDLGSFLSK</sequence>
<dbReference type="EMBL" id="LAZR01001463">
    <property type="protein sequence ID" value="KKN44202.1"/>
    <property type="molecule type" value="Genomic_DNA"/>
</dbReference>